<evidence type="ECO:0000313" key="11">
    <source>
        <dbReference type="Proteomes" id="UP001164286"/>
    </source>
</evidence>
<dbReference type="RefSeq" id="XP_052944699.1">
    <property type="nucleotide sequence ID" value="XM_053085587.1"/>
</dbReference>
<dbReference type="Proteomes" id="UP001164286">
    <property type="component" value="Unassembled WGS sequence"/>
</dbReference>
<dbReference type="Gene3D" id="3.30.200.110">
    <property type="entry name" value="Inositol-pentakisphosphate 2-kinase, N-lobe"/>
    <property type="match status" value="1"/>
</dbReference>
<evidence type="ECO:0000256" key="4">
    <source>
        <dbReference type="ARBA" id="ARBA00022679"/>
    </source>
</evidence>
<evidence type="ECO:0000313" key="10">
    <source>
        <dbReference type="EMBL" id="KAI9634922.1"/>
    </source>
</evidence>
<comment type="caution">
    <text evidence="10">The sequence shown here is derived from an EMBL/GenBank/DDBJ whole genome shotgun (WGS) entry which is preliminary data.</text>
</comment>
<dbReference type="PANTHER" id="PTHR14456">
    <property type="entry name" value="INOSITOL POLYPHOSPHATE KINASE 1"/>
    <property type="match status" value="1"/>
</dbReference>
<evidence type="ECO:0000256" key="8">
    <source>
        <dbReference type="RuleBase" id="RU364126"/>
    </source>
</evidence>
<comment type="catalytic activity">
    <reaction evidence="1 8">
        <text>1D-myo-inositol 1,3,4,5,6-pentakisphosphate + ATP = 1D-myo-inositol hexakisphosphate + ADP + H(+)</text>
        <dbReference type="Rhea" id="RHEA:20313"/>
        <dbReference type="ChEBI" id="CHEBI:15378"/>
        <dbReference type="ChEBI" id="CHEBI:30616"/>
        <dbReference type="ChEBI" id="CHEBI:57733"/>
        <dbReference type="ChEBI" id="CHEBI:58130"/>
        <dbReference type="ChEBI" id="CHEBI:456216"/>
        <dbReference type="EC" id="2.7.1.158"/>
    </reaction>
</comment>
<keyword evidence="11" id="KW-1185">Reference proteome</keyword>
<dbReference type="EMBL" id="JAKWFO010000006">
    <property type="protein sequence ID" value="KAI9634922.1"/>
    <property type="molecule type" value="Genomic_DNA"/>
</dbReference>
<comment type="function">
    <text evidence="8">Phosphorylates Ins(1,3,4,5,6)P5 at position 2 to form Ins(1,2,3,4,5,6)P6 (InsP6 or phytate).</text>
</comment>
<evidence type="ECO:0000256" key="7">
    <source>
        <dbReference type="ARBA" id="ARBA00022840"/>
    </source>
</evidence>
<dbReference type="InterPro" id="IPR043001">
    <property type="entry name" value="IP5_2-K_N_lobe"/>
</dbReference>
<dbReference type="EC" id="2.7.1.158" evidence="2 8"/>
<keyword evidence="5 8" id="KW-0547">Nucleotide-binding</keyword>
<evidence type="ECO:0000256" key="2">
    <source>
        <dbReference type="ARBA" id="ARBA00012023"/>
    </source>
</evidence>
<feature type="compositionally biased region" description="Polar residues" evidence="9">
    <location>
        <begin position="1"/>
        <end position="11"/>
    </location>
</feature>
<evidence type="ECO:0000256" key="3">
    <source>
        <dbReference type="ARBA" id="ARBA00014846"/>
    </source>
</evidence>
<reference evidence="10" key="1">
    <citation type="journal article" date="2022" name="G3 (Bethesda)">
        <title>High quality genome of the basidiomycete yeast Dioszegia hungarica PDD-24b-2 isolated from cloud water.</title>
        <authorList>
            <person name="Jarrige D."/>
            <person name="Haridas S."/>
            <person name="Bleykasten-Grosshans C."/>
            <person name="Joly M."/>
            <person name="Nadalig T."/>
            <person name="Sancelme M."/>
            <person name="Vuilleumier S."/>
            <person name="Grigoriev I.V."/>
            <person name="Amato P."/>
            <person name="Bringel F."/>
        </authorList>
    </citation>
    <scope>NUCLEOTIDE SEQUENCE</scope>
    <source>
        <strain evidence="10">PDD-24b-2</strain>
    </source>
</reference>
<gene>
    <name evidence="10" type="ORF">MKK02DRAFT_16166</name>
</gene>
<comment type="domain">
    <text evidence="8">The EXKPK motif is conserved in inositol-pentakisphosphate 2-kinases of both family 1 and 2.</text>
</comment>
<dbReference type="PANTHER" id="PTHR14456:SF2">
    <property type="entry name" value="INOSITOL-PENTAKISPHOSPHATE 2-KINASE"/>
    <property type="match status" value="1"/>
</dbReference>
<dbReference type="AlphaFoldDB" id="A0AA38H5I1"/>
<keyword evidence="7 8" id="KW-0067">ATP-binding</keyword>
<feature type="region of interest" description="Disordered" evidence="9">
    <location>
        <begin position="1"/>
        <end position="72"/>
    </location>
</feature>
<protein>
    <recommendedName>
        <fullName evidence="3 8">Inositol-pentakisphosphate 2-kinase</fullName>
        <ecNumber evidence="2 8">2.7.1.158</ecNumber>
    </recommendedName>
</protein>
<evidence type="ECO:0000256" key="9">
    <source>
        <dbReference type="SAM" id="MobiDB-lite"/>
    </source>
</evidence>
<organism evidence="10 11">
    <name type="scientific">Dioszegia hungarica</name>
    <dbReference type="NCBI Taxonomy" id="4972"/>
    <lineage>
        <taxon>Eukaryota</taxon>
        <taxon>Fungi</taxon>
        <taxon>Dikarya</taxon>
        <taxon>Basidiomycota</taxon>
        <taxon>Agaricomycotina</taxon>
        <taxon>Tremellomycetes</taxon>
        <taxon>Tremellales</taxon>
        <taxon>Bulleribasidiaceae</taxon>
        <taxon>Dioszegia</taxon>
    </lineage>
</organism>
<dbReference type="GO" id="GO:0005634">
    <property type="term" value="C:nucleus"/>
    <property type="evidence" value="ECO:0007669"/>
    <property type="project" value="TreeGrafter"/>
</dbReference>
<sequence>MVSKSPSSVSGTAEKKSRKAVPPLDAPGSPPLAEETPAPKETEVAAVPNPEPVTATAVVPVSGPSSDTSSSDWAYGAEGGAHVVFVYTGTSPKYIGKLLRIRKISTHRDDPLEESSAVWRHQLLPRVLPSTLLVEAGAVEMDGEWLRELLGRAEGSRAEERKKAGGLIKEIGDSPRVSMMENLRMVPGGSAGKRVLAVEIKPKWGFLPSASFISPPEAAAIKSQIGRYTLHQHYRGKSTGEGSYDPLDLFSGDEGRISHALAGLWGIWRETGGQANSFRVFVDGNIVHPDEVSQLSRPALLQLTAPILIPLLRKSDALPILRKLQASLDPTDISDIVARYRSAHPDTELFDESTVPDIRPDELIAFTTKYLADPDAGSASDSWTLRERIIAYSLSAIFKDCSIIVRAVLAPGSEEGWTIEDEGSTVKLLDLDLKPLKMRHWAELDEKIWKHWAETKG</sequence>
<evidence type="ECO:0000256" key="1">
    <source>
        <dbReference type="ARBA" id="ARBA00001774"/>
    </source>
</evidence>
<proteinExistence type="predicted"/>
<feature type="non-terminal residue" evidence="10">
    <location>
        <position position="1"/>
    </location>
</feature>
<dbReference type="InterPro" id="IPR009286">
    <property type="entry name" value="Ins_P5_2-kin"/>
</dbReference>
<dbReference type="Pfam" id="PF06090">
    <property type="entry name" value="Ins_P5_2-kin"/>
    <property type="match status" value="1"/>
</dbReference>
<dbReference type="GO" id="GO:0035299">
    <property type="term" value="F:inositol-1,3,4,5,6-pentakisphosphate 2-kinase activity"/>
    <property type="evidence" value="ECO:0007669"/>
    <property type="project" value="UniProtKB-EC"/>
</dbReference>
<keyword evidence="4 8" id="KW-0808">Transferase</keyword>
<feature type="compositionally biased region" description="Low complexity" evidence="9">
    <location>
        <begin position="44"/>
        <end position="72"/>
    </location>
</feature>
<dbReference type="GO" id="GO:0032958">
    <property type="term" value="P:inositol phosphate biosynthetic process"/>
    <property type="evidence" value="ECO:0007669"/>
    <property type="project" value="TreeGrafter"/>
</dbReference>
<evidence type="ECO:0000256" key="6">
    <source>
        <dbReference type="ARBA" id="ARBA00022777"/>
    </source>
</evidence>
<evidence type="ECO:0000256" key="5">
    <source>
        <dbReference type="ARBA" id="ARBA00022741"/>
    </source>
</evidence>
<dbReference type="GeneID" id="77724788"/>
<name>A0AA38H5I1_9TREE</name>
<accession>A0AA38H5I1</accession>
<keyword evidence="6 8" id="KW-0418">Kinase</keyword>
<dbReference type="GO" id="GO:0005524">
    <property type="term" value="F:ATP binding"/>
    <property type="evidence" value="ECO:0007669"/>
    <property type="project" value="UniProtKB-KW"/>
</dbReference>